<protein>
    <submittedName>
        <fullName evidence="2">Uncharacterized protein</fullName>
    </submittedName>
</protein>
<evidence type="ECO:0000313" key="2">
    <source>
        <dbReference type="EMBL" id="RKO89300.1"/>
    </source>
</evidence>
<dbReference type="Proteomes" id="UP000269721">
    <property type="component" value="Unassembled WGS sequence"/>
</dbReference>
<feature type="region of interest" description="Disordered" evidence="1">
    <location>
        <begin position="240"/>
        <end position="274"/>
    </location>
</feature>
<sequence length="348" mass="36033">MSSLTTAAPQAAAEDLGSYEAIPGVKVRDFAYPPGDPRHHGISPAPEASCTTEGDSDEDAEYSTAERLFDSDEEDAADAARNPALLTGTLLPAFARVLNDGHMARVSFRRAKAAFEFKRVTDWEMTIVEGEEFFVATLGGNGAGKGGTAEGSGDGVKKDDVAGEATGAEAGGAEKTDTKPAASTGDLIDKAKRTSSEPAAASEPTPPAASGPIPPEAPTLAAKATNLGGGRWASIDEIESDDGAPKTAPSPATASSTSPLPKSPSPPPLLPTLDPAPDVFAAQLQQFLDYQHVYGSGWVTAVKVKFRGRISKLKQAADADAPPKRKPKLDIRLVDVGLVPGNYIEIGE</sequence>
<feature type="compositionally biased region" description="Pro residues" evidence="1">
    <location>
        <begin position="204"/>
        <end position="217"/>
    </location>
</feature>
<evidence type="ECO:0000256" key="1">
    <source>
        <dbReference type="SAM" id="MobiDB-lite"/>
    </source>
</evidence>
<dbReference type="AlphaFoldDB" id="A0A4P9WE98"/>
<keyword evidence="3" id="KW-1185">Reference proteome</keyword>
<feature type="region of interest" description="Disordered" evidence="1">
    <location>
        <begin position="30"/>
        <end position="61"/>
    </location>
</feature>
<dbReference type="EMBL" id="KZ996174">
    <property type="protein sequence ID" value="RKO89300.1"/>
    <property type="molecule type" value="Genomic_DNA"/>
</dbReference>
<reference evidence="3" key="1">
    <citation type="journal article" date="2018" name="Nat. Microbiol.">
        <title>Leveraging single-cell genomics to expand the fungal tree of life.</title>
        <authorList>
            <person name="Ahrendt S.R."/>
            <person name="Quandt C.A."/>
            <person name="Ciobanu D."/>
            <person name="Clum A."/>
            <person name="Salamov A."/>
            <person name="Andreopoulos B."/>
            <person name="Cheng J.F."/>
            <person name="Woyke T."/>
            <person name="Pelin A."/>
            <person name="Henrissat B."/>
            <person name="Reynolds N.K."/>
            <person name="Benny G.L."/>
            <person name="Smith M.E."/>
            <person name="James T.Y."/>
            <person name="Grigoriev I.V."/>
        </authorList>
    </citation>
    <scope>NUCLEOTIDE SEQUENCE [LARGE SCALE GENOMIC DNA]</scope>
</reference>
<proteinExistence type="predicted"/>
<feature type="region of interest" description="Disordered" evidence="1">
    <location>
        <begin position="139"/>
        <end position="221"/>
    </location>
</feature>
<organism evidence="2 3">
    <name type="scientific">Blyttiomyces helicus</name>
    <dbReference type="NCBI Taxonomy" id="388810"/>
    <lineage>
        <taxon>Eukaryota</taxon>
        <taxon>Fungi</taxon>
        <taxon>Fungi incertae sedis</taxon>
        <taxon>Chytridiomycota</taxon>
        <taxon>Chytridiomycota incertae sedis</taxon>
        <taxon>Chytridiomycetes</taxon>
        <taxon>Chytridiomycetes incertae sedis</taxon>
        <taxon>Blyttiomyces</taxon>
    </lineage>
</organism>
<feature type="compositionally biased region" description="Pro residues" evidence="1">
    <location>
        <begin position="261"/>
        <end position="270"/>
    </location>
</feature>
<accession>A0A4P9WE98</accession>
<dbReference type="OrthoDB" id="2149048at2759"/>
<evidence type="ECO:0000313" key="3">
    <source>
        <dbReference type="Proteomes" id="UP000269721"/>
    </source>
</evidence>
<name>A0A4P9WE98_9FUNG</name>
<feature type="compositionally biased region" description="Gly residues" evidence="1">
    <location>
        <begin position="139"/>
        <end position="154"/>
    </location>
</feature>
<gene>
    <name evidence="2" type="ORF">BDK51DRAFT_28253</name>
</gene>
<feature type="compositionally biased region" description="Low complexity" evidence="1">
    <location>
        <begin position="245"/>
        <end position="260"/>
    </location>
</feature>